<dbReference type="InterPro" id="IPR050332">
    <property type="entry name" value="GPCR_2"/>
</dbReference>
<feature type="transmembrane region" description="Helical" evidence="13">
    <location>
        <begin position="487"/>
        <end position="510"/>
    </location>
</feature>
<dbReference type="Gene3D" id="1.20.1070.10">
    <property type="entry name" value="Rhodopsin 7-helix transmembrane proteins"/>
    <property type="match status" value="1"/>
</dbReference>
<keyword evidence="9" id="KW-1015">Disulfide bond</keyword>
<accession>A0AAN8MGY2</accession>
<dbReference type="Pfam" id="PF00002">
    <property type="entry name" value="7tm_2"/>
    <property type="match status" value="1"/>
</dbReference>
<sequence length="589" mass="67462">MDANAIFSLLLLCSVTELCVLASPEGNDSQQQHYPQNVYHDIGLTRNTIVTAQFECYQKIMKNDKHNKIGPVCNRTWDGWLCWEDTEAGFTTNQHCPDYFQDFDTAEMASKVCSETGDWFLHPESNRTWTNYTKCTAYTSAGRVTAMNLYYLVLIGHGLSLTSLFFSLGIFFHFKTWDGWLCWEDTEAGFTTNQHCPDYFQDFDTAEMASKVCSETGDWFLHPESNRTWTNYTKCTAYTSAGRVTAMNLYYLVLIGHGLSLTSLFFSLGIFFHFKSLSCQRITLHKNLFFSFVLNSVITIIWLTAVANNQGLVQSNPVSMITNNQGLVQSNPVSCKVIMFIHLYLFGCNYFWMLCEGIYLHTLIVVAVFAEKQLLMWYYLLGWGFPLIPALIHAIARSYYYNDNCWISSNTSLLYIIHGPICAALLVNLFFLLNIVRVLITKLKVTHQAESSLYMKAVRATLILVPLLGIQFVLFPYKPQGRVALEIYDYIMNILMHYQGLLVATIFCFFNGEVQGVLRRHWNQQRIQFGSNFAHADVFRSASYVASSLTEVHRCYSIDGHTEHMNGKNSYHDIETVTPIILRSENLFA</sequence>
<dbReference type="InterPro" id="IPR017981">
    <property type="entry name" value="GPCR_2-like_7TM"/>
</dbReference>
<organism evidence="17 18">
    <name type="scientific">Coregonus suidteri</name>
    <dbReference type="NCBI Taxonomy" id="861788"/>
    <lineage>
        <taxon>Eukaryota</taxon>
        <taxon>Metazoa</taxon>
        <taxon>Chordata</taxon>
        <taxon>Craniata</taxon>
        <taxon>Vertebrata</taxon>
        <taxon>Euteleostomi</taxon>
        <taxon>Actinopterygii</taxon>
        <taxon>Neopterygii</taxon>
        <taxon>Teleostei</taxon>
        <taxon>Protacanthopterygii</taxon>
        <taxon>Salmoniformes</taxon>
        <taxon>Salmonidae</taxon>
        <taxon>Coregoninae</taxon>
        <taxon>Coregonus</taxon>
    </lineage>
</organism>
<evidence type="ECO:0000256" key="7">
    <source>
        <dbReference type="ARBA" id="ARBA00023040"/>
    </source>
</evidence>
<comment type="subcellular location">
    <subcellularLocation>
        <location evidence="1">Cell membrane</location>
        <topology evidence="1">Multi-pass membrane protein</topology>
    </subcellularLocation>
</comment>
<evidence type="ECO:0000256" key="1">
    <source>
        <dbReference type="ARBA" id="ARBA00004651"/>
    </source>
</evidence>
<feature type="signal peptide" evidence="14">
    <location>
        <begin position="1"/>
        <end position="22"/>
    </location>
</feature>
<feature type="domain" description="G-protein coupled receptors family 2 profile 2" evidence="16">
    <location>
        <begin position="249"/>
        <end position="511"/>
    </location>
</feature>
<proteinExistence type="inferred from homology"/>
<dbReference type="PANTHER" id="PTHR45620:SF21">
    <property type="entry name" value="CALCITONIN GENE-RELATED PEPTIDE TYPE 1 RECEPTOR"/>
    <property type="match status" value="1"/>
</dbReference>
<feature type="transmembrane region" description="Helical" evidence="13">
    <location>
        <begin position="377"/>
        <end position="400"/>
    </location>
</feature>
<comment type="similarity">
    <text evidence="2">Belongs to the G-protein coupled receptor 2 family.</text>
</comment>
<keyword evidence="4 13" id="KW-0812">Transmembrane</keyword>
<keyword evidence="12" id="KW-0807">Transducer</keyword>
<evidence type="ECO:0000256" key="12">
    <source>
        <dbReference type="ARBA" id="ARBA00023224"/>
    </source>
</evidence>
<evidence type="ECO:0000256" key="4">
    <source>
        <dbReference type="ARBA" id="ARBA00022692"/>
    </source>
</evidence>
<keyword evidence="8 13" id="KW-0472">Membrane</keyword>
<evidence type="ECO:0000256" key="3">
    <source>
        <dbReference type="ARBA" id="ARBA00022475"/>
    </source>
</evidence>
<dbReference type="InterPro" id="IPR003287">
    <property type="entry name" value="GPCR_2_calcitonin_rcpt_fam"/>
</dbReference>
<feature type="transmembrane region" description="Helical" evidence="13">
    <location>
        <begin position="286"/>
        <end position="307"/>
    </location>
</feature>
<dbReference type="GO" id="GO:0007189">
    <property type="term" value="P:adenylate cyclase-activating G protein-coupled receptor signaling pathway"/>
    <property type="evidence" value="ECO:0007669"/>
    <property type="project" value="TreeGrafter"/>
</dbReference>
<feature type="transmembrane region" description="Helical" evidence="13">
    <location>
        <begin position="412"/>
        <end position="436"/>
    </location>
</feature>
<evidence type="ECO:0000256" key="6">
    <source>
        <dbReference type="ARBA" id="ARBA00022989"/>
    </source>
</evidence>
<dbReference type="SUPFAM" id="SSF111418">
    <property type="entry name" value="Hormone receptor domain"/>
    <property type="match status" value="2"/>
</dbReference>
<evidence type="ECO:0000313" key="17">
    <source>
        <dbReference type="EMBL" id="KAK6325577.1"/>
    </source>
</evidence>
<dbReference type="PANTHER" id="PTHR45620">
    <property type="entry name" value="PDF RECEPTOR-LIKE PROTEIN-RELATED"/>
    <property type="match status" value="1"/>
</dbReference>
<evidence type="ECO:0000256" key="13">
    <source>
        <dbReference type="SAM" id="Phobius"/>
    </source>
</evidence>
<feature type="transmembrane region" description="Helical" evidence="13">
    <location>
        <begin position="350"/>
        <end position="370"/>
    </location>
</feature>
<dbReference type="GO" id="GO:0001605">
    <property type="term" value="F:adrenomedullin receptor activity"/>
    <property type="evidence" value="ECO:0007669"/>
    <property type="project" value="TreeGrafter"/>
</dbReference>
<dbReference type="PROSITE" id="PS00650">
    <property type="entry name" value="G_PROTEIN_RECEP_F2_2"/>
    <property type="match status" value="1"/>
</dbReference>
<evidence type="ECO:0008006" key="19">
    <source>
        <dbReference type="Google" id="ProtNLM"/>
    </source>
</evidence>
<keyword evidence="5 14" id="KW-0732">Signal</keyword>
<evidence type="ECO:0000259" key="15">
    <source>
        <dbReference type="PROSITE" id="PS50227"/>
    </source>
</evidence>
<dbReference type="GO" id="GO:0007166">
    <property type="term" value="P:cell surface receptor signaling pathway"/>
    <property type="evidence" value="ECO:0007669"/>
    <property type="project" value="InterPro"/>
</dbReference>
<dbReference type="CDD" id="cd15274">
    <property type="entry name" value="7tmB1_calcitonin_R"/>
    <property type="match status" value="1"/>
</dbReference>
<dbReference type="GO" id="GO:0001635">
    <property type="term" value="F:calcitonin gene-related peptide receptor activity"/>
    <property type="evidence" value="ECO:0007669"/>
    <property type="project" value="TreeGrafter"/>
</dbReference>
<dbReference type="EMBL" id="JAGTTL010000003">
    <property type="protein sequence ID" value="KAK6325577.1"/>
    <property type="molecule type" value="Genomic_DNA"/>
</dbReference>
<feature type="chain" id="PRO_5042861665" description="Calcitonin gene-related peptide type 1 receptor" evidence="14">
    <location>
        <begin position="23"/>
        <end position="589"/>
    </location>
</feature>
<dbReference type="GO" id="GO:0005886">
    <property type="term" value="C:plasma membrane"/>
    <property type="evidence" value="ECO:0007669"/>
    <property type="project" value="UniProtKB-SubCell"/>
</dbReference>
<reference evidence="17 18" key="1">
    <citation type="submission" date="2021-04" db="EMBL/GenBank/DDBJ databases">
        <authorList>
            <person name="De Guttry C."/>
            <person name="Zahm M."/>
            <person name="Klopp C."/>
            <person name="Cabau C."/>
            <person name="Louis A."/>
            <person name="Berthelot C."/>
            <person name="Parey E."/>
            <person name="Roest Crollius H."/>
            <person name="Montfort J."/>
            <person name="Robinson-Rechavi M."/>
            <person name="Bucao C."/>
            <person name="Bouchez O."/>
            <person name="Gislard M."/>
            <person name="Lluch J."/>
            <person name="Milhes M."/>
            <person name="Lampietro C."/>
            <person name="Lopez Roques C."/>
            <person name="Donnadieu C."/>
            <person name="Braasch I."/>
            <person name="Desvignes T."/>
            <person name="Postlethwait J."/>
            <person name="Bobe J."/>
            <person name="Wedekind C."/>
            <person name="Guiguen Y."/>
        </authorList>
    </citation>
    <scope>NUCLEOTIDE SEQUENCE [LARGE SCALE GENOMIC DNA]</scope>
    <source>
        <strain evidence="17">Cs_M1</strain>
        <tissue evidence="17">Blood</tissue>
    </source>
</reference>
<keyword evidence="7" id="KW-0297">G-protein coupled receptor</keyword>
<comment type="caution">
    <text evidence="17">The sequence shown here is derived from an EMBL/GenBank/DDBJ whole genome shotgun (WGS) entry which is preliminary data.</text>
</comment>
<dbReference type="PROSITE" id="PS00649">
    <property type="entry name" value="G_PROTEIN_RECEP_F2_1"/>
    <property type="match status" value="1"/>
</dbReference>
<dbReference type="Proteomes" id="UP001356427">
    <property type="component" value="Unassembled WGS sequence"/>
</dbReference>
<dbReference type="PRINTS" id="PR01350">
    <property type="entry name" value="CTRFAMILY"/>
</dbReference>
<dbReference type="PROSITE" id="PS50261">
    <property type="entry name" value="G_PROTEIN_RECEP_F2_4"/>
    <property type="match status" value="1"/>
</dbReference>
<evidence type="ECO:0000256" key="8">
    <source>
        <dbReference type="ARBA" id="ARBA00023136"/>
    </source>
</evidence>
<evidence type="ECO:0000256" key="5">
    <source>
        <dbReference type="ARBA" id="ARBA00022729"/>
    </source>
</evidence>
<evidence type="ECO:0000256" key="11">
    <source>
        <dbReference type="ARBA" id="ARBA00023180"/>
    </source>
</evidence>
<dbReference type="FunFam" id="4.10.1240.10:FF:000011">
    <property type="entry name" value="Calcitonin gene-related peptide type 1 receptor"/>
    <property type="match status" value="1"/>
</dbReference>
<evidence type="ECO:0000256" key="14">
    <source>
        <dbReference type="SAM" id="SignalP"/>
    </source>
</evidence>
<feature type="transmembrane region" description="Helical" evidence="13">
    <location>
        <begin position="457"/>
        <end position="475"/>
    </location>
</feature>
<keyword evidence="18" id="KW-1185">Reference proteome</keyword>
<dbReference type="InterPro" id="IPR001879">
    <property type="entry name" value="GPCR_2_extracellular_dom"/>
</dbReference>
<feature type="transmembrane region" description="Helical" evidence="13">
    <location>
        <begin position="149"/>
        <end position="174"/>
    </location>
</feature>
<dbReference type="PROSITE" id="PS50227">
    <property type="entry name" value="G_PROTEIN_RECEP_F2_3"/>
    <property type="match status" value="2"/>
</dbReference>
<evidence type="ECO:0000313" key="18">
    <source>
        <dbReference type="Proteomes" id="UP001356427"/>
    </source>
</evidence>
<dbReference type="SMART" id="SM00008">
    <property type="entry name" value="HormR"/>
    <property type="match status" value="2"/>
</dbReference>
<keyword evidence="10" id="KW-0675">Receptor</keyword>
<dbReference type="GO" id="GO:0001525">
    <property type="term" value="P:angiogenesis"/>
    <property type="evidence" value="ECO:0007669"/>
    <property type="project" value="TreeGrafter"/>
</dbReference>
<dbReference type="Gene3D" id="4.10.1240.10">
    <property type="entry name" value="GPCR, family 2, extracellular hormone receptor domain"/>
    <property type="match status" value="2"/>
</dbReference>
<keyword evidence="3" id="KW-1003">Cell membrane</keyword>
<protein>
    <recommendedName>
        <fullName evidence="19">Calcitonin gene-related peptide type 1 receptor</fullName>
    </recommendedName>
</protein>
<evidence type="ECO:0000256" key="9">
    <source>
        <dbReference type="ARBA" id="ARBA00023157"/>
    </source>
</evidence>
<keyword evidence="6 13" id="KW-1133">Transmembrane helix</keyword>
<feature type="domain" description="G-protein coupled receptors family 2 profile 1" evidence="15">
    <location>
        <begin position="55"/>
        <end position="139"/>
    </location>
</feature>
<dbReference type="InterPro" id="IPR017983">
    <property type="entry name" value="GPCR_2_secretin-like_CS"/>
</dbReference>
<evidence type="ECO:0000256" key="2">
    <source>
        <dbReference type="ARBA" id="ARBA00005314"/>
    </source>
</evidence>
<dbReference type="AlphaFoldDB" id="A0AAN8MGY2"/>
<keyword evidence="11" id="KW-0325">Glycoprotein</keyword>
<name>A0AAN8MGY2_9TELE</name>
<evidence type="ECO:0000256" key="10">
    <source>
        <dbReference type="ARBA" id="ARBA00023170"/>
    </source>
</evidence>
<dbReference type="GO" id="GO:0004948">
    <property type="term" value="F:calcitonin receptor activity"/>
    <property type="evidence" value="ECO:0007669"/>
    <property type="project" value="InterPro"/>
</dbReference>
<gene>
    <name evidence="17" type="ORF">J4Q44_G00049190</name>
</gene>
<feature type="transmembrane region" description="Helical" evidence="13">
    <location>
        <begin position="249"/>
        <end position="274"/>
    </location>
</feature>
<dbReference type="Pfam" id="PF02793">
    <property type="entry name" value="HRM"/>
    <property type="match status" value="2"/>
</dbReference>
<dbReference type="InterPro" id="IPR000832">
    <property type="entry name" value="GPCR_2_secretin-like"/>
</dbReference>
<evidence type="ECO:0000259" key="16">
    <source>
        <dbReference type="PROSITE" id="PS50261"/>
    </source>
</evidence>
<dbReference type="PRINTS" id="PR00249">
    <property type="entry name" value="GPCRSECRETIN"/>
</dbReference>
<feature type="domain" description="G-protein coupled receptors family 2 profile 1" evidence="15">
    <location>
        <begin position="175"/>
        <end position="239"/>
    </location>
</feature>
<dbReference type="InterPro" id="IPR036445">
    <property type="entry name" value="GPCR_2_extracell_dom_sf"/>
</dbReference>